<proteinExistence type="predicted"/>
<evidence type="ECO:0000313" key="1">
    <source>
        <dbReference type="EMBL" id="WPF87344.1"/>
    </source>
</evidence>
<name>A0AAF0ZAC7_9CHRO</name>
<protein>
    <submittedName>
        <fullName evidence="1">Uncharacterized protein</fullName>
    </submittedName>
</protein>
<gene>
    <name evidence="1" type="ORF">SAY89_11055</name>
</gene>
<reference evidence="1" key="1">
    <citation type="submission" date="2023-11" db="EMBL/GenBank/DDBJ databases">
        <title>Genome sequence of Cyanobacterium aponinum BCRC AL20115.</title>
        <authorList>
            <person name="Chang H.-Y."/>
            <person name="Lin K.-M."/>
            <person name="Hsueh H.-T."/>
            <person name="Chu H.-A."/>
            <person name="Kuo C.-H."/>
        </authorList>
    </citation>
    <scope>NUCLEOTIDE SEQUENCE</scope>
    <source>
        <strain evidence="1">AL20115</strain>
    </source>
</reference>
<dbReference type="AlphaFoldDB" id="A0AAF0ZAC7"/>
<sequence>MIVSYSYYVMDHWVDVEEDDGEYYEEEENLERLYCCYYPPYYADEEVTIWVDDYRDFEEPEPQYQRWHEPYNNDNF</sequence>
<accession>A0AAF0ZAC7</accession>
<dbReference type="EMBL" id="CP138348">
    <property type="protein sequence ID" value="WPF87344.1"/>
    <property type="molecule type" value="Genomic_DNA"/>
</dbReference>
<organism evidence="1">
    <name type="scientific">Cyanobacterium aponinum AL20115</name>
    <dbReference type="NCBI Taxonomy" id="3090662"/>
    <lineage>
        <taxon>Bacteria</taxon>
        <taxon>Bacillati</taxon>
        <taxon>Cyanobacteriota</taxon>
        <taxon>Cyanophyceae</taxon>
        <taxon>Oscillatoriophycideae</taxon>
        <taxon>Chroococcales</taxon>
        <taxon>Geminocystaceae</taxon>
        <taxon>Cyanobacterium</taxon>
    </lineage>
</organism>
<dbReference type="RefSeq" id="WP_320000955.1">
    <property type="nucleotide sequence ID" value="NZ_CP138348.1"/>
</dbReference>